<dbReference type="GO" id="GO:0019301">
    <property type="term" value="P:rhamnose catabolic process"/>
    <property type="evidence" value="ECO:0007669"/>
    <property type="project" value="UniProtKB-UniRule"/>
</dbReference>
<protein>
    <recommendedName>
        <fullName evidence="6">Rhamnulose-1-phosphate aldolase</fullName>
        <ecNumber evidence="6">4.1.2.19</ecNumber>
    </recommendedName>
</protein>
<dbReference type="GO" id="GO:0019323">
    <property type="term" value="P:pentose catabolic process"/>
    <property type="evidence" value="ECO:0007669"/>
    <property type="project" value="TreeGrafter"/>
</dbReference>
<organism evidence="8 9">
    <name type="scientific">Candidatus Anaerostipes excrementavium</name>
    <dbReference type="NCBI Taxonomy" id="2838463"/>
    <lineage>
        <taxon>Bacteria</taxon>
        <taxon>Bacillati</taxon>
        <taxon>Bacillota</taxon>
        <taxon>Clostridia</taxon>
        <taxon>Lachnospirales</taxon>
        <taxon>Lachnospiraceae</taxon>
        <taxon>Anaerostipes</taxon>
    </lineage>
</organism>
<accession>A0A9D1WXG3</accession>
<keyword evidence="2 6" id="KW-0479">Metal-binding</keyword>
<keyword evidence="5 6" id="KW-0684">Rhamnose metabolism</keyword>
<keyword evidence="4 6" id="KW-0456">Lyase</keyword>
<dbReference type="GO" id="GO:0046872">
    <property type="term" value="F:metal ion binding"/>
    <property type="evidence" value="ECO:0007669"/>
    <property type="project" value="UniProtKB-KW"/>
</dbReference>
<comment type="caution">
    <text evidence="8">The sequence shown here is derived from an EMBL/GenBank/DDBJ whole genome shotgun (WGS) entry which is preliminary data.</text>
</comment>
<evidence type="ECO:0000256" key="4">
    <source>
        <dbReference type="ARBA" id="ARBA00023239"/>
    </source>
</evidence>
<reference evidence="8" key="2">
    <citation type="submission" date="2021-04" db="EMBL/GenBank/DDBJ databases">
        <authorList>
            <person name="Gilroy R."/>
        </authorList>
    </citation>
    <scope>NUCLEOTIDE SEQUENCE</scope>
    <source>
        <strain evidence="8">CHK191-13928</strain>
    </source>
</reference>
<dbReference type="Pfam" id="PF00596">
    <property type="entry name" value="Aldolase_II"/>
    <property type="match status" value="1"/>
</dbReference>
<comment type="function">
    <text evidence="6">Catalyzes the reversible cleavage of L-rhamnulose-1-phosphate to dihydroxyacetone phosphate (DHAP) and L-lactaldehyde.</text>
</comment>
<gene>
    <name evidence="6 8" type="primary">rhaD</name>
    <name evidence="8" type="ORF">H9735_12505</name>
</gene>
<dbReference type="EC" id="4.1.2.19" evidence="6"/>
<keyword evidence="3 6" id="KW-0862">Zinc</keyword>
<evidence type="ECO:0000256" key="3">
    <source>
        <dbReference type="ARBA" id="ARBA00022833"/>
    </source>
</evidence>
<comment type="catalytic activity">
    <reaction evidence="6">
        <text>L-rhamnulose 1-phosphate = (S)-lactaldehyde + dihydroxyacetone phosphate</text>
        <dbReference type="Rhea" id="RHEA:19689"/>
        <dbReference type="ChEBI" id="CHEBI:18041"/>
        <dbReference type="ChEBI" id="CHEBI:57642"/>
        <dbReference type="ChEBI" id="CHEBI:58313"/>
        <dbReference type="EC" id="4.1.2.19"/>
    </reaction>
</comment>
<evidence type="ECO:0000259" key="7">
    <source>
        <dbReference type="SMART" id="SM01007"/>
    </source>
</evidence>
<keyword evidence="1 6" id="KW-0963">Cytoplasm</keyword>
<feature type="domain" description="Class II aldolase/adducin N-terminal" evidence="7">
    <location>
        <begin position="10"/>
        <end position="238"/>
    </location>
</feature>
<evidence type="ECO:0000256" key="6">
    <source>
        <dbReference type="HAMAP-Rule" id="MF_00770"/>
    </source>
</evidence>
<evidence type="ECO:0000256" key="5">
    <source>
        <dbReference type="ARBA" id="ARBA00023308"/>
    </source>
</evidence>
<reference evidence="8" key="1">
    <citation type="journal article" date="2021" name="PeerJ">
        <title>Extensive microbial diversity within the chicken gut microbiome revealed by metagenomics and culture.</title>
        <authorList>
            <person name="Gilroy R."/>
            <person name="Ravi A."/>
            <person name="Getino M."/>
            <person name="Pursley I."/>
            <person name="Horton D.L."/>
            <person name="Alikhan N.F."/>
            <person name="Baker D."/>
            <person name="Gharbi K."/>
            <person name="Hall N."/>
            <person name="Watson M."/>
            <person name="Adriaenssens E.M."/>
            <person name="Foster-Nyarko E."/>
            <person name="Jarju S."/>
            <person name="Secka A."/>
            <person name="Antonio M."/>
            <person name="Oren A."/>
            <person name="Chaudhuri R.R."/>
            <person name="La Ragione R."/>
            <person name="Hildebrand F."/>
            <person name="Pallen M.J."/>
        </authorList>
    </citation>
    <scope>NUCLEOTIDE SEQUENCE</scope>
    <source>
        <strain evidence="8">CHK191-13928</strain>
    </source>
</reference>
<dbReference type="InterPro" id="IPR036409">
    <property type="entry name" value="Aldolase_II/adducin_N_sf"/>
</dbReference>
<feature type="binding site" evidence="6">
    <location>
        <position position="142"/>
    </location>
    <ligand>
        <name>Zn(2+)</name>
        <dbReference type="ChEBI" id="CHEBI:29105"/>
    </ligand>
</feature>
<dbReference type="SMART" id="SM01007">
    <property type="entry name" value="Aldolase_II"/>
    <property type="match status" value="1"/>
</dbReference>
<dbReference type="Proteomes" id="UP000886721">
    <property type="component" value="Unassembled WGS sequence"/>
</dbReference>
<dbReference type="Gene3D" id="3.40.225.10">
    <property type="entry name" value="Class II aldolase/adducin N-terminal domain"/>
    <property type="match status" value="1"/>
</dbReference>
<evidence type="ECO:0000256" key="1">
    <source>
        <dbReference type="ARBA" id="ARBA00022490"/>
    </source>
</evidence>
<dbReference type="InterPro" id="IPR050197">
    <property type="entry name" value="Aldolase_class_II_sugar_metab"/>
</dbReference>
<dbReference type="PANTHER" id="PTHR22789">
    <property type="entry name" value="FUCULOSE PHOSPHATE ALDOLASE"/>
    <property type="match status" value="1"/>
</dbReference>
<feature type="active site" evidence="6">
    <location>
        <position position="116"/>
    </location>
</feature>
<dbReference type="HAMAP" id="MF_00770">
    <property type="entry name" value="RhaD"/>
    <property type="match status" value="1"/>
</dbReference>
<dbReference type="NCBIfam" id="NF002963">
    <property type="entry name" value="PRK03634.1"/>
    <property type="match status" value="1"/>
</dbReference>
<dbReference type="AlphaFoldDB" id="A0A9D1WXG3"/>
<dbReference type="SUPFAM" id="SSF53639">
    <property type="entry name" value="AraD/HMP-PK domain-like"/>
    <property type="match status" value="1"/>
</dbReference>
<sequence>MQVTEAKFVKGFMKMCEDGCQMGWHERNGGNFSYRMREDETALIRENFSYEKDWAEIGTEVPDLAGEHFLVTGSGKFFGNVKTDPEGNLAVIEIDEEGTKYRILWGLKDGGVPTSELPSHLMNHQVKKKGTNGKHRVIYHCHPVHTIALTFVLPLQEEVFTRELWEMMTECPVIFPDGAAVIPWMVPGGKEIAVRSSQCMEDHDVVIWAHHGIFCSGEDFDQTFGLTHTVEKAAEILCNVLAMAPYKRQTIEPEGFRELAKEFGVNLQERFLYEK</sequence>
<comment type="pathway">
    <text evidence="6">Carbohydrate degradation; L-rhamnose degradation; glycerone phosphate from L-rhamnose: step 3/3.</text>
</comment>
<dbReference type="PANTHER" id="PTHR22789:SF16">
    <property type="entry name" value="RHAMNULOSE-1-PHOSPHATE ALDOLASE"/>
    <property type="match status" value="1"/>
</dbReference>
<feature type="binding site" evidence="6">
    <location>
        <position position="211"/>
    </location>
    <ligand>
        <name>Zn(2+)</name>
        <dbReference type="ChEBI" id="CHEBI:29105"/>
    </ligand>
</feature>
<comment type="cofactor">
    <cofactor evidence="6">
        <name>Zn(2+)</name>
        <dbReference type="ChEBI" id="CHEBI:29105"/>
    </cofactor>
    <text evidence="6">Binds 1 zinc ion per subunit.</text>
</comment>
<evidence type="ECO:0000256" key="2">
    <source>
        <dbReference type="ARBA" id="ARBA00022723"/>
    </source>
</evidence>
<evidence type="ECO:0000313" key="8">
    <source>
        <dbReference type="EMBL" id="HIX68927.1"/>
    </source>
</evidence>
<dbReference type="InterPro" id="IPR013447">
    <property type="entry name" value="Rhamnulose-1-P_Aldolase"/>
</dbReference>
<feature type="binding site" evidence="6">
    <location>
        <position position="140"/>
    </location>
    <ligand>
        <name>Zn(2+)</name>
        <dbReference type="ChEBI" id="CHEBI:29105"/>
    </ligand>
</feature>
<dbReference type="GO" id="GO:0005829">
    <property type="term" value="C:cytosol"/>
    <property type="evidence" value="ECO:0007669"/>
    <property type="project" value="TreeGrafter"/>
</dbReference>
<name>A0A9D1WXG3_9FIRM</name>
<evidence type="ECO:0000313" key="9">
    <source>
        <dbReference type="Proteomes" id="UP000886721"/>
    </source>
</evidence>
<comment type="similarity">
    <text evidence="6">Belongs to the aldolase class II family. RhaD subfamily.</text>
</comment>
<comment type="subcellular location">
    <subcellularLocation>
        <location evidence="6">Cytoplasm</location>
    </subcellularLocation>
</comment>
<dbReference type="GO" id="GO:0008994">
    <property type="term" value="F:rhamnulose-1-phosphate aldolase activity"/>
    <property type="evidence" value="ECO:0007669"/>
    <property type="project" value="UniProtKB-UniRule"/>
</dbReference>
<dbReference type="EMBL" id="DXEM01000037">
    <property type="protein sequence ID" value="HIX68927.1"/>
    <property type="molecule type" value="Genomic_DNA"/>
</dbReference>
<proteinExistence type="inferred from homology"/>
<dbReference type="InterPro" id="IPR001303">
    <property type="entry name" value="Aldolase_II/adducin_N"/>
</dbReference>